<gene>
    <name evidence="2" type="ORF">DXZ20_14025</name>
</gene>
<feature type="chain" id="PRO_5027086685" evidence="1">
    <location>
        <begin position="27"/>
        <end position="143"/>
    </location>
</feature>
<protein>
    <submittedName>
        <fullName evidence="2">Uncharacterized protein</fullName>
    </submittedName>
</protein>
<accession>A0A6M0RKJ6</accession>
<dbReference type="EMBL" id="QXHD01000004">
    <property type="protein sequence ID" value="NEZ56777.1"/>
    <property type="molecule type" value="Genomic_DNA"/>
</dbReference>
<dbReference type="RefSeq" id="WP_163663579.1">
    <property type="nucleotide sequence ID" value="NZ_QXHD01000004.1"/>
</dbReference>
<reference evidence="2 3" key="1">
    <citation type="journal article" date="2020" name="Microb. Ecol.">
        <title>Ecogenomics of the Marine Benthic Filamentous Cyanobacterium Adonisia.</title>
        <authorList>
            <person name="Walter J.M."/>
            <person name="Coutinho F.H."/>
            <person name="Leomil L."/>
            <person name="Hargreaves P.I."/>
            <person name="Campeao M.E."/>
            <person name="Vieira V.V."/>
            <person name="Silva B.S."/>
            <person name="Fistarol G.O."/>
            <person name="Salomon P.S."/>
            <person name="Sawabe T."/>
            <person name="Mino S."/>
            <person name="Hosokawa M."/>
            <person name="Miyashita H."/>
            <person name="Maruyama F."/>
            <person name="van Verk M.C."/>
            <person name="Dutilh B.E."/>
            <person name="Thompson C.C."/>
            <person name="Thompson F.L."/>
        </authorList>
    </citation>
    <scope>NUCLEOTIDE SEQUENCE [LARGE SCALE GENOMIC DNA]</scope>
    <source>
        <strain evidence="2 3">CCMR0081</strain>
    </source>
</reference>
<proteinExistence type="predicted"/>
<evidence type="ECO:0000313" key="3">
    <source>
        <dbReference type="Proteomes" id="UP000481033"/>
    </source>
</evidence>
<evidence type="ECO:0000313" key="2">
    <source>
        <dbReference type="EMBL" id="NEZ56777.1"/>
    </source>
</evidence>
<feature type="signal peptide" evidence="1">
    <location>
        <begin position="1"/>
        <end position="26"/>
    </location>
</feature>
<comment type="caution">
    <text evidence="2">The sequence shown here is derived from an EMBL/GenBank/DDBJ whole genome shotgun (WGS) entry which is preliminary data.</text>
</comment>
<dbReference type="Proteomes" id="UP000481033">
    <property type="component" value="Unassembled WGS sequence"/>
</dbReference>
<dbReference type="AlphaFoldDB" id="A0A6M0RKJ6"/>
<evidence type="ECO:0000256" key="1">
    <source>
        <dbReference type="SAM" id="SignalP"/>
    </source>
</evidence>
<organism evidence="2 3">
    <name type="scientific">Adonisia turfae CCMR0081</name>
    <dbReference type="NCBI Taxonomy" id="2292702"/>
    <lineage>
        <taxon>Bacteria</taxon>
        <taxon>Bacillati</taxon>
        <taxon>Cyanobacteriota</taxon>
        <taxon>Adonisia</taxon>
        <taxon>Adonisia turfae</taxon>
    </lineage>
</organism>
<keyword evidence="3" id="KW-1185">Reference proteome</keyword>
<sequence length="143" mass="15575">MKLKGLVLSTAVAIAALSAMASRANAQNATFTEPTVLETMDDINTRHSGSYRRDRSIGRQAAHIFGFGIPGRAAFPELELDRNSAGLNEAYNELMFLQTRNTPAIRVPDLANPYNTSLQMLPGSQAGSRVVGTELNFEPLPRR</sequence>
<name>A0A6M0RKJ6_9CYAN</name>
<keyword evidence="1" id="KW-0732">Signal</keyword>